<dbReference type="InParanoid" id="A0A165DA77"/>
<dbReference type="Proteomes" id="UP000076842">
    <property type="component" value="Unassembled WGS sequence"/>
</dbReference>
<proteinExistence type="predicted"/>
<keyword evidence="2" id="KW-1185">Reference proteome</keyword>
<gene>
    <name evidence="1" type="ORF">CALCODRAFT_502388</name>
</gene>
<name>A0A165DA77_9BASI</name>
<reference evidence="1 2" key="1">
    <citation type="journal article" date="2016" name="Mol. Biol. Evol.">
        <title>Comparative Genomics of Early-Diverging Mushroom-Forming Fungi Provides Insights into the Origins of Lignocellulose Decay Capabilities.</title>
        <authorList>
            <person name="Nagy L.G."/>
            <person name="Riley R."/>
            <person name="Tritt A."/>
            <person name="Adam C."/>
            <person name="Daum C."/>
            <person name="Floudas D."/>
            <person name="Sun H."/>
            <person name="Yadav J.S."/>
            <person name="Pangilinan J."/>
            <person name="Larsson K.H."/>
            <person name="Matsuura K."/>
            <person name="Barry K."/>
            <person name="Labutti K."/>
            <person name="Kuo R."/>
            <person name="Ohm R.A."/>
            <person name="Bhattacharya S.S."/>
            <person name="Shirouzu T."/>
            <person name="Yoshinaga Y."/>
            <person name="Martin F.M."/>
            <person name="Grigoriev I.V."/>
            <person name="Hibbett D.S."/>
        </authorList>
    </citation>
    <scope>NUCLEOTIDE SEQUENCE [LARGE SCALE GENOMIC DNA]</scope>
    <source>
        <strain evidence="1 2">HHB12733</strain>
    </source>
</reference>
<sequence length="160" mass="17586">MYLPLPPQLSGWMRIHSSADAFISRRADLHYSYLQCSQSEAHTGTLPSAVFFPPQPGRSVYCTLHVTPSSPAIFPATQPESAPIMPSITTQPPPQSPQRFPLLSLFSFVLLFVSFPHKAYVLVLVSGAFAPFSCPHICAGPSHVAPAYVTLFMRYIQRAP</sequence>
<evidence type="ECO:0000313" key="1">
    <source>
        <dbReference type="EMBL" id="KZT52382.1"/>
    </source>
</evidence>
<dbReference type="EMBL" id="KV424068">
    <property type="protein sequence ID" value="KZT52382.1"/>
    <property type="molecule type" value="Genomic_DNA"/>
</dbReference>
<organism evidence="1 2">
    <name type="scientific">Calocera cornea HHB12733</name>
    <dbReference type="NCBI Taxonomy" id="1353952"/>
    <lineage>
        <taxon>Eukaryota</taxon>
        <taxon>Fungi</taxon>
        <taxon>Dikarya</taxon>
        <taxon>Basidiomycota</taxon>
        <taxon>Agaricomycotina</taxon>
        <taxon>Dacrymycetes</taxon>
        <taxon>Dacrymycetales</taxon>
        <taxon>Dacrymycetaceae</taxon>
        <taxon>Calocera</taxon>
    </lineage>
</organism>
<evidence type="ECO:0000313" key="2">
    <source>
        <dbReference type="Proteomes" id="UP000076842"/>
    </source>
</evidence>
<accession>A0A165DA77</accession>
<dbReference type="AlphaFoldDB" id="A0A165DA77"/>
<protein>
    <submittedName>
        <fullName evidence="1">Uncharacterized protein</fullName>
    </submittedName>
</protein>